<gene>
    <name evidence="1" type="ORF">NPIL_368111</name>
</gene>
<accession>A0A8X6QZ42</accession>
<evidence type="ECO:0000313" key="1">
    <source>
        <dbReference type="EMBL" id="GFU45575.1"/>
    </source>
</evidence>
<proteinExistence type="predicted"/>
<reference evidence="1" key="1">
    <citation type="submission" date="2020-08" db="EMBL/GenBank/DDBJ databases">
        <title>Multicomponent nature underlies the extraordinary mechanical properties of spider dragline silk.</title>
        <authorList>
            <person name="Kono N."/>
            <person name="Nakamura H."/>
            <person name="Mori M."/>
            <person name="Yoshida Y."/>
            <person name="Ohtoshi R."/>
            <person name="Malay A.D."/>
            <person name="Moran D.A.P."/>
            <person name="Tomita M."/>
            <person name="Numata K."/>
            <person name="Arakawa K."/>
        </authorList>
    </citation>
    <scope>NUCLEOTIDE SEQUENCE</scope>
</reference>
<dbReference type="OrthoDB" id="1607513at2759"/>
<organism evidence="1 2">
    <name type="scientific">Nephila pilipes</name>
    <name type="common">Giant wood spider</name>
    <name type="synonym">Nephila maculata</name>
    <dbReference type="NCBI Taxonomy" id="299642"/>
    <lineage>
        <taxon>Eukaryota</taxon>
        <taxon>Metazoa</taxon>
        <taxon>Ecdysozoa</taxon>
        <taxon>Arthropoda</taxon>
        <taxon>Chelicerata</taxon>
        <taxon>Arachnida</taxon>
        <taxon>Araneae</taxon>
        <taxon>Araneomorphae</taxon>
        <taxon>Entelegynae</taxon>
        <taxon>Araneoidea</taxon>
        <taxon>Nephilidae</taxon>
        <taxon>Nephila</taxon>
    </lineage>
</organism>
<comment type="caution">
    <text evidence="1">The sequence shown here is derived from an EMBL/GenBank/DDBJ whole genome shotgun (WGS) entry which is preliminary data.</text>
</comment>
<protein>
    <submittedName>
        <fullName evidence="1">Uncharacterized protein</fullName>
    </submittedName>
</protein>
<evidence type="ECO:0000313" key="2">
    <source>
        <dbReference type="Proteomes" id="UP000887013"/>
    </source>
</evidence>
<dbReference type="EMBL" id="BMAW01132850">
    <property type="protein sequence ID" value="GFU45575.1"/>
    <property type="molecule type" value="Genomic_DNA"/>
</dbReference>
<keyword evidence="2" id="KW-1185">Reference proteome</keyword>
<dbReference type="AlphaFoldDB" id="A0A8X6QZ42"/>
<name>A0A8X6QZ42_NEPPI</name>
<dbReference type="Proteomes" id="UP000887013">
    <property type="component" value="Unassembled WGS sequence"/>
</dbReference>
<sequence>MIERITELQDALTRALIDKGIPILSPEDWTICKGLSVVLKPFVQGTKLTSAVKYVIKVVKTWQPFWILDLYYENFKMKKRGKVKEHCLNLVAKELEQIITQDSQSEVQPQLEDHGLSTRTEFDKVVSTRKLTSAKMSISAAEVSRYLEKNFLYRDQGGKHFRFSNLCKLVKGNFDMLAPFLLCERFFFSKAGCVETFREEKGYREKSSSKFKTFTGTFVFKRE</sequence>